<comment type="catalytic activity">
    <reaction evidence="6">
        <text>5-carboxymethylaminomethyluridine(34) in tRNA(Leu) + S-adenosyl-L-methionine = 5-carboxymethylaminomethyl-2'-O-methyluridine(34) in tRNA(Leu) + S-adenosyl-L-homocysteine + H(+)</text>
        <dbReference type="Rhea" id="RHEA:43088"/>
        <dbReference type="Rhea" id="RHEA-COMP:10333"/>
        <dbReference type="Rhea" id="RHEA-COMP:10334"/>
        <dbReference type="ChEBI" id="CHEBI:15378"/>
        <dbReference type="ChEBI" id="CHEBI:57856"/>
        <dbReference type="ChEBI" id="CHEBI:59789"/>
        <dbReference type="ChEBI" id="CHEBI:74508"/>
        <dbReference type="ChEBI" id="CHEBI:74511"/>
        <dbReference type="EC" id="2.1.1.207"/>
    </reaction>
</comment>
<dbReference type="EC" id="2.1.1.207" evidence="6"/>
<evidence type="ECO:0000256" key="6">
    <source>
        <dbReference type="HAMAP-Rule" id="MF_01885"/>
    </source>
</evidence>
<proteinExistence type="inferred from homology"/>
<dbReference type="InterPro" id="IPR029028">
    <property type="entry name" value="Alpha/beta_knot_MTases"/>
</dbReference>
<dbReference type="EMBL" id="FLUO01000001">
    <property type="protein sequence ID" value="SBW03934.1"/>
    <property type="molecule type" value="Genomic_DNA"/>
</dbReference>
<dbReference type="PIRSF" id="PIRSF029256">
    <property type="entry name" value="SpoU_TrmH_prd"/>
    <property type="match status" value="1"/>
</dbReference>
<keyword evidence="2 6" id="KW-0489">Methyltransferase</keyword>
<evidence type="ECO:0000259" key="8">
    <source>
        <dbReference type="Pfam" id="PF00588"/>
    </source>
</evidence>
<dbReference type="InterPro" id="IPR016914">
    <property type="entry name" value="TrmL"/>
</dbReference>
<evidence type="ECO:0000256" key="1">
    <source>
        <dbReference type="ARBA" id="ARBA00022490"/>
    </source>
</evidence>
<organism evidence="9">
    <name type="scientific">uncultured Alphaproteobacteria bacterium</name>
    <dbReference type="NCBI Taxonomy" id="91750"/>
    <lineage>
        <taxon>Bacteria</taxon>
        <taxon>Pseudomonadati</taxon>
        <taxon>Pseudomonadota</taxon>
        <taxon>Alphaproteobacteria</taxon>
        <taxon>environmental samples</taxon>
    </lineage>
</organism>
<dbReference type="SUPFAM" id="SSF75217">
    <property type="entry name" value="alpha/beta knot"/>
    <property type="match status" value="1"/>
</dbReference>
<dbReference type="GO" id="GO:0005737">
    <property type="term" value="C:cytoplasm"/>
    <property type="evidence" value="ECO:0007669"/>
    <property type="project" value="UniProtKB-SubCell"/>
</dbReference>
<evidence type="ECO:0000313" key="9">
    <source>
        <dbReference type="EMBL" id="SBW03934.1"/>
    </source>
</evidence>
<keyword evidence="5 6" id="KW-0819">tRNA processing</keyword>
<dbReference type="Pfam" id="PF00588">
    <property type="entry name" value="SpoU_methylase"/>
    <property type="match status" value="1"/>
</dbReference>
<feature type="binding site" evidence="6 7">
    <location>
        <position position="76"/>
    </location>
    <ligand>
        <name>S-adenosyl-L-methionine</name>
        <dbReference type="ChEBI" id="CHEBI:59789"/>
    </ligand>
</feature>
<accession>A0A212JWT1</accession>
<feature type="binding site" evidence="6 7">
    <location>
        <position position="118"/>
    </location>
    <ligand>
        <name>S-adenosyl-L-methionine</name>
        <dbReference type="ChEBI" id="CHEBI:59789"/>
    </ligand>
</feature>
<evidence type="ECO:0000256" key="2">
    <source>
        <dbReference type="ARBA" id="ARBA00022603"/>
    </source>
</evidence>
<reference evidence="9" key="1">
    <citation type="submission" date="2016-04" db="EMBL/GenBank/DDBJ databases">
        <authorList>
            <person name="Evans L.H."/>
            <person name="Alamgir A."/>
            <person name="Owens N."/>
            <person name="Weber N.D."/>
            <person name="Virtaneva K."/>
            <person name="Barbian K."/>
            <person name="Babar A."/>
            <person name="Rosenke K."/>
        </authorList>
    </citation>
    <scope>NUCLEOTIDE SEQUENCE</scope>
    <source>
        <strain evidence="9">86</strain>
    </source>
</reference>
<name>A0A212JWT1_9PROT</name>
<dbReference type="Gene3D" id="3.40.1280.10">
    <property type="match status" value="1"/>
</dbReference>
<dbReference type="AlphaFoldDB" id="A0A212JWT1"/>
<feature type="domain" description="tRNA/rRNA methyltransferase SpoU type" evidence="8">
    <location>
        <begin position="2"/>
        <end position="137"/>
    </location>
</feature>
<protein>
    <recommendedName>
        <fullName evidence="6">tRNA (cytidine(34)-2'-O)-methyltransferase</fullName>
        <ecNumber evidence="6">2.1.1.207</ecNumber>
    </recommendedName>
    <alternativeName>
        <fullName evidence="6">tRNA (cytidine/uridine-2'-O-)-methyltransferase TrmL</fullName>
    </alternativeName>
</protein>
<dbReference type="HAMAP" id="MF_01885">
    <property type="entry name" value="tRNA_methyltr_TrmL"/>
    <property type="match status" value="1"/>
</dbReference>
<comment type="subunit">
    <text evidence="6">Homodimer.</text>
</comment>
<dbReference type="InterPro" id="IPR001537">
    <property type="entry name" value="SpoU_MeTrfase"/>
</dbReference>
<evidence type="ECO:0000256" key="5">
    <source>
        <dbReference type="ARBA" id="ARBA00022694"/>
    </source>
</evidence>
<dbReference type="PANTHER" id="PTHR42971:SF1">
    <property type="entry name" value="TRNA (CYTIDINE(34)-2'-O)-METHYLTRANSFERASE"/>
    <property type="match status" value="1"/>
</dbReference>
<comment type="function">
    <text evidence="6">Methylates the ribose at the nucleotide 34 wobble position in the two leucyl isoacceptors tRNA(Leu)(CmAA) and tRNA(Leu)(cmnm5UmAA). Catalyzes the methyl transfer from S-adenosyl-L-methionine to the 2'-OH of the wobble nucleotide.</text>
</comment>
<comment type="subcellular location">
    <subcellularLocation>
        <location evidence="6">Cytoplasm</location>
    </subcellularLocation>
</comment>
<dbReference type="GO" id="GO:0002130">
    <property type="term" value="P:wobble position ribose methylation"/>
    <property type="evidence" value="ECO:0007669"/>
    <property type="project" value="TreeGrafter"/>
</dbReference>
<keyword evidence="4 6" id="KW-0949">S-adenosyl-L-methionine</keyword>
<feature type="binding site" evidence="6 7">
    <location>
        <position position="126"/>
    </location>
    <ligand>
        <name>S-adenosyl-L-methionine</name>
        <dbReference type="ChEBI" id="CHEBI:59789"/>
    </ligand>
</feature>
<feature type="binding site" evidence="6 7">
    <location>
        <position position="98"/>
    </location>
    <ligand>
        <name>S-adenosyl-L-methionine</name>
        <dbReference type="ChEBI" id="CHEBI:59789"/>
    </ligand>
</feature>
<comment type="catalytic activity">
    <reaction evidence="6">
        <text>cytidine(34) in tRNA + S-adenosyl-L-methionine = 2'-O-methylcytidine(34) in tRNA + S-adenosyl-L-homocysteine + H(+)</text>
        <dbReference type="Rhea" id="RHEA:43084"/>
        <dbReference type="Rhea" id="RHEA-COMP:10331"/>
        <dbReference type="Rhea" id="RHEA-COMP:10332"/>
        <dbReference type="ChEBI" id="CHEBI:15378"/>
        <dbReference type="ChEBI" id="CHEBI:57856"/>
        <dbReference type="ChEBI" id="CHEBI:59789"/>
        <dbReference type="ChEBI" id="CHEBI:74495"/>
        <dbReference type="ChEBI" id="CHEBI:82748"/>
        <dbReference type="EC" id="2.1.1.207"/>
    </reaction>
</comment>
<keyword evidence="3 6" id="KW-0808">Transferase</keyword>
<dbReference type="GO" id="GO:0141098">
    <property type="term" value="F:tRNA (cytidine(34)-2'-O)-methyltransferase activity"/>
    <property type="evidence" value="ECO:0007669"/>
    <property type="project" value="RHEA"/>
</dbReference>
<dbReference type="GO" id="GO:0141102">
    <property type="term" value="F:tRNA (5-carboxymethylaminomethyluridine(34)-2'-O)-methyltransferase activity"/>
    <property type="evidence" value="ECO:0007669"/>
    <property type="project" value="RHEA"/>
</dbReference>
<evidence type="ECO:0000256" key="4">
    <source>
        <dbReference type="ARBA" id="ARBA00022691"/>
    </source>
</evidence>
<dbReference type="PANTHER" id="PTHR42971">
    <property type="entry name" value="TRNA (CYTIDINE(34)-2'-O)-METHYLTRANSFERASE"/>
    <property type="match status" value="1"/>
</dbReference>
<evidence type="ECO:0000256" key="7">
    <source>
        <dbReference type="PIRSR" id="PIRSR029256-1"/>
    </source>
</evidence>
<sequence>MRVALYQPDIPQNVAAVARLAACFGVPLDVIGPEGFVWDARRMRRVGMDYLAAAEIVRHPGWESFRAHCAGRLVLLSTRGATPLPGFAFRADDVLLFGRESAGVPEEVHAAAAARVLIPIRAETRSLNLASAAAIALAEALRQTGGFPQAK</sequence>
<evidence type="ECO:0000256" key="3">
    <source>
        <dbReference type="ARBA" id="ARBA00022679"/>
    </source>
</evidence>
<dbReference type="InterPro" id="IPR029026">
    <property type="entry name" value="tRNA_m1G_MTases_N"/>
</dbReference>
<dbReference type="GO" id="GO:0003723">
    <property type="term" value="F:RNA binding"/>
    <property type="evidence" value="ECO:0007669"/>
    <property type="project" value="InterPro"/>
</dbReference>
<gene>
    <name evidence="6 9" type="primary">trmL</name>
    <name evidence="9" type="ORF">KL86APRO_11787</name>
</gene>
<comment type="similarity">
    <text evidence="6">Belongs to the class IV-like SAM-binding methyltransferase superfamily. RNA methyltransferase TrmH family. TrmL subfamily.</text>
</comment>
<keyword evidence="1 6" id="KW-0963">Cytoplasm</keyword>